<dbReference type="InterPro" id="IPR040174">
    <property type="entry name" value="RNLS"/>
</dbReference>
<dbReference type="Proteomes" id="UP000827092">
    <property type="component" value="Unassembled WGS sequence"/>
</dbReference>
<dbReference type="PANTHER" id="PTHR23357:SF1">
    <property type="entry name" value="RENALASE"/>
    <property type="match status" value="1"/>
</dbReference>
<dbReference type="SUPFAM" id="SSF51905">
    <property type="entry name" value="FAD/NAD(P)-binding domain"/>
    <property type="match status" value="1"/>
</dbReference>
<sequence>MSMKSLRLFCFRAYDEDECKKCYKQLLDAGLLQQFQDDIEGIRAAPNSTHFICPQGSGSLVKYFVNKADCDILFQHRVIELNTVNNKWMALCENGSNFEFDAVILTLPVPQVLQLKGITSQLSDDHLNKLKAVEYCSRFALGCFFEKDYEFFKNSSWSGKFLSDNIIRFCSIDHCKRGSSGLPSVAIHTTKEFGKLHIDDSNLSTIQDTVIQRLKELFPEMPLPSQIKFHKWRYSQAEKSCQVQGSLKLAENPYLICGGDGFTYSTFEGCILSAESIADNLAKKSYL</sequence>
<keyword evidence="3" id="KW-1185">Reference proteome</keyword>
<accession>A0AAV6VV96</accession>
<dbReference type="InterPro" id="IPR036188">
    <property type="entry name" value="FAD/NAD-bd_sf"/>
</dbReference>
<dbReference type="PANTHER" id="PTHR23357">
    <property type="entry name" value="RENALASE"/>
    <property type="match status" value="1"/>
</dbReference>
<dbReference type="EMBL" id="JAFNEN010000015">
    <property type="protein sequence ID" value="KAG8200584.1"/>
    <property type="molecule type" value="Genomic_DNA"/>
</dbReference>
<dbReference type="Gene3D" id="3.90.660.10">
    <property type="match status" value="1"/>
</dbReference>
<dbReference type="Gene3D" id="3.50.50.60">
    <property type="entry name" value="FAD/NAD(P)-binding domain"/>
    <property type="match status" value="1"/>
</dbReference>
<evidence type="ECO:0000313" key="2">
    <source>
        <dbReference type="EMBL" id="KAG8200584.1"/>
    </source>
</evidence>
<proteinExistence type="predicted"/>
<comment type="caution">
    <text evidence="2">The sequence shown here is derived from an EMBL/GenBank/DDBJ whole genome shotgun (WGS) entry which is preliminary data.</text>
</comment>
<dbReference type="GO" id="GO:0016651">
    <property type="term" value="F:oxidoreductase activity, acting on NAD(P)H"/>
    <property type="evidence" value="ECO:0007669"/>
    <property type="project" value="InterPro"/>
</dbReference>
<evidence type="ECO:0000259" key="1">
    <source>
        <dbReference type="Pfam" id="PF01593"/>
    </source>
</evidence>
<gene>
    <name evidence="2" type="ORF">JTE90_000654</name>
</gene>
<organism evidence="2 3">
    <name type="scientific">Oedothorax gibbosus</name>
    <dbReference type="NCBI Taxonomy" id="931172"/>
    <lineage>
        <taxon>Eukaryota</taxon>
        <taxon>Metazoa</taxon>
        <taxon>Ecdysozoa</taxon>
        <taxon>Arthropoda</taxon>
        <taxon>Chelicerata</taxon>
        <taxon>Arachnida</taxon>
        <taxon>Araneae</taxon>
        <taxon>Araneomorphae</taxon>
        <taxon>Entelegynae</taxon>
        <taxon>Araneoidea</taxon>
        <taxon>Linyphiidae</taxon>
        <taxon>Erigoninae</taxon>
        <taxon>Oedothorax</taxon>
    </lineage>
</organism>
<evidence type="ECO:0000313" key="3">
    <source>
        <dbReference type="Proteomes" id="UP000827092"/>
    </source>
</evidence>
<dbReference type="GO" id="GO:0005576">
    <property type="term" value="C:extracellular region"/>
    <property type="evidence" value="ECO:0007669"/>
    <property type="project" value="TreeGrafter"/>
</dbReference>
<dbReference type="AlphaFoldDB" id="A0AAV6VV96"/>
<dbReference type="InterPro" id="IPR002937">
    <property type="entry name" value="Amino_oxidase"/>
</dbReference>
<feature type="domain" description="Amine oxidase" evidence="1">
    <location>
        <begin position="32"/>
        <end position="281"/>
    </location>
</feature>
<reference evidence="2 3" key="1">
    <citation type="journal article" date="2022" name="Nat. Ecol. Evol.">
        <title>A masculinizing supergene underlies an exaggerated male reproductive morph in a spider.</title>
        <authorList>
            <person name="Hendrickx F."/>
            <person name="De Corte Z."/>
            <person name="Sonet G."/>
            <person name="Van Belleghem S.M."/>
            <person name="Kostlbacher S."/>
            <person name="Vangestel C."/>
        </authorList>
    </citation>
    <scope>NUCLEOTIDE SEQUENCE [LARGE SCALE GENOMIC DNA]</scope>
    <source>
        <strain evidence="2">W744_W776</strain>
    </source>
</reference>
<name>A0AAV6VV96_9ARAC</name>
<protein>
    <recommendedName>
        <fullName evidence="1">Amine oxidase domain-containing protein</fullName>
    </recommendedName>
</protein>
<dbReference type="Pfam" id="PF01593">
    <property type="entry name" value="Amino_oxidase"/>
    <property type="match status" value="1"/>
</dbReference>